<accession>A0A0D1M5C1</accession>
<dbReference type="Gene3D" id="3.40.50.2000">
    <property type="entry name" value="Glycogen Phosphorylase B"/>
    <property type="match status" value="2"/>
</dbReference>
<dbReference type="Pfam" id="PF13439">
    <property type="entry name" value="Glyco_transf_4"/>
    <property type="match status" value="1"/>
</dbReference>
<reference evidence="2 3" key="1">
    <citation type="submission" date="2015-01" db="EMBL/GenBank/DDBJ databases">
        <title>Genome of Sphingomonas taxi strain 30a.</title>
        <authorList>
            <person name="Eevers N."/>
            <person name="Van Hamme J."/>
            <person name="Bottos E."/>
            <person name="Weyens N."/>
            <person name="Vangronsveld J."/>
        </authorList>
    </citation>
    <scope>NUCLEOTIDE SEQUENCE [LARGE SCALE GENOMIC DNA]</scope>
    <source>
        <strain evidence="2 3">30a</strain>
    </source>
</reference>
<dbReference type="AlphaFoldDB" id="A0A0D1M5C1"/>
<dbReference type="PANTHER" id="PTHR45947">
    <property type="entry name" value="SULFOQUINOVOSYL TRANSFERASE SQD2"/>
    <property type="match status" value="1"/>
</dbReference>
<organism evidence="2 3">
    <name type="scientific">Sphingomonas melonis</name>
    <dbReference type="NCBI Taxonomy" id="152682"/>
    <lineage>
        <taxon>Bacteria</taxon>
        <taxon>Pseudomonadati</taxon>
        <taxon>Pseudomonadota</taxon>
        <taxon>Alphaproteobacteria</taxon>
        <taxon>Sphingomonadales</taxon>
        <taxon>Sphingomonadaceae</taxon>
        <taxon>Sphingomonas</taxon>
    </lineage>
</organism>
<dbReference type="EMBL" id="JXTP01000090">
    <property type="protein sequence ID" value="KIU26017.1"/>
    <property type="molecule type" value="Genomic_DNA"/>
</dbReference>
<dbReference type="InterPro" id="IPR050194">
    <property type="entry name" value="Glycosyltransferase_grp1"/>
</dbReference>
<evidence type="ECO:0000259" key="1">
    <source>
        <dbReference type="Pfam" id="PF13439"/>
    </source>
</evidence>
<name>A0A0D1M5C1_9SPHN</name>
<dbReference type="GO" id="GO:0016758">
    <property type="term" value="F:hexosyltransferase activity"/>
    <property type="evidence" value="ECO:0007669"/>
    <property type="project" value="TreeGrafter"/>
</dbReference>
<evidence type="ECO:0000313" key="2">
    <source>
        <dbReference type="EMBL" id="KIU26017.1"/>
    </source>
</evidence>
<proteinExistence type="predicted"/>
<comment type="caution">
    <text evidence="2">The sequence shown here is derived from an EMBL/GenBank/DDBJ whole genome shotgun (WGS) entry which is preliminary data.</text>
</comment>
<dbReference type="Pfam" id="PF13692">
    <property type="entry name" value="Glyco_trans_1_4"/>
    <property type="match status" value="1"/>
</dbReference>
<evidence type="ECO:0000313" key="3">
    <source>
        <dbReference type="Proteomes" id="UP000033203"/>
    </source>
</evidence>
<dbReference type="SUPFAM" id="SSF53756">
    <property type="entry name" value="UDP-Glycosyltransferase/glycogen phosphorylase"/>
    <property type="match status" value="1"/>
</dbReference>
<protein>
    <submittedName>
        <fullName evidence="2">Glycosyl transferase family 1</fullName>
    </submittedName>
</protein>
<dbReference type="PATRIC" id="fig|1549858.7.peg.3554"/>
<feature type="domain" description="Glycosyltransferase subfamily 4-like N-terminal" evidence="1">
    <location>
        <begin position="15"/>
        <end position="183"/>
    </location>
</feature>
<gene>
    <name evidence="2" type="ORF">SR41_16775</name>
</gene>
<dbReference type="PANTHER" id="PTHR45947:SF3">
    <property type="entry name" value="SULFOQUINOVOSYL TRANSFERASE SQD2"/>
    <property type="match status" value="1"/>
</dbReference>
<dbReference type="InterPro" id="IPR028098">
    <property type="entry name" value="Glyco_trans_4-like_N"/>
</dbReference>
<keyword evidence="2" id="KW-0808">Transferase</keyword>
<sequence length="386" mass="41428">MRIIDVCPFYSPAGGGVRTYVHQKLKAAAAMGHEMIVLVPGVRHDVTEVDGGVIASIAGPRLPFDRRYGYFHDEEAVHRFLNAWAPDVVEASSPWASAAMVGRWPGAAIRSLVMHADPMSAYAYRWFGRIASLSTIDRGFSRFWRHLRALDSRMDMVVSASPDLSRRLVDGGLRRVITVPMGVQSGLFSPSLRDEGLRAELLRRCGLPPSGLLLLGVGRYSPEKRWPMVIDAAVAAGVRHAVGLVLVGDGRSRRGLEGRAAGSPHVVIGGPIGERRTLARMLASADALVHGCEAETFCMVGAEAVASGLPVIAPDRGGAADHVREPHGRRYRAADPVALRDAILDTAASLTAGRPVPTAAVRTEREHFEALFGAYASGRQTGRLAA</sequence>
<dbReference type="Proteomes" id="UP000033203">
    <property type="component" value="Unassembled WGS sequence"/>
</dbReference>